<evidence type="ECO:0000313" key="3">
    <source>
        <dbReference type="Proteomes" id="UP000036356"/>
    </source>
</evidence>
<comment type="caution">
    <text evidence="2">The sequence shown here is derived from an EMBL/GenBank/DDBJ whole genome shotgun (WGS) entry which is preliminary data.</text>
</comment>
<accession>A0A0J1FXA5</accession>
<name>A0A0J1FXA5_9FIRM</name>
<keyword evidence="3" id="KW-1185">Reference proteome</keyword>
<proteinExistence type="predicted"/>
<evidence type="ECO:0000313" key="2">
    <source>
        <dbReference type="EMBL" id="KLU67653.1"/>
    </source>
</evidence>
<feature type="region of interest" description="Disordered" evidence="1">
    <location>
        <begin position="140"/>
        <end position="175"/>
    </location>
</feature>
<dbReference type="Proteomes" id="UP000036356">
    <property type="component" value="Unassembled WGS sequence"/>
</dbReference>
<reference evidence="2 3" key="1">
    <citation type="submission" date="2015-06" db="EMBL/GenBank/DDBJ databases">
        <title>Draft genome of the moderately acidophilic sulfate reducer Candidatus Desulfosporosinus acididurans strain M1.</title>
        <authorList>
            <person name="Poehlein A."/>
            <person name="Petzsch P."/>
            <person name="Johnson B.D."/>
            <person name="Schloemann M."/>
            <person name="Daniel R."/>
            <person name="Muehling M."/>
        </authorList>
    </citation>
    <scope>NUCLEOTIDE SEQUENCE [LARGE SCALE GENOMIC DNA]</scope>
    <source>
        <strain evidence="2 3">M1</strain>
    </source>
</reference>
<dbReference type="EMBL" id="LDZY01000001">
    <property type="protein sequence ID" value="KLU67653.1"/>
    <property type="molecule type" value="Genomic_DNA"/>
</dbReference>
<protein>
    <submittedName>
        <fullName evidence="2">Uncharacterized protein</fullName>
    </submittedName>
</protein>
<dbReference type="PATRIC" id="fig|476652.3.peg.49"/>
<evidence type="ECO:0000256" key="1">
    <source>
        <dbReference type="SAM" id="MobiDB-lite"/>
    </source>
</evidence>
<dbReference type="AlphaFoldDB" id="A0A0J1FXA5"/>
<organism evidence="2 3">
    <name type="scientific">Desulfosporosinus acididurans</name>
    <dbReference type="NCBI Taxonomy" id="476652"/>
    <lineage>
        <taxon>Bacteria</taxon>
        <taxon>Bacillati</taxon>
        <taxon>Bacillota</taxon>
        <taxon>Clostridia</taxon>
        <taxon>Eubacteriales</taxon>
        <taxon>Desulfitobacteriaceae</taxon>
        <taxon>Desulfosporosinus</taxon>
    </lineage>
</organism>
<dbReference type="RefSeq" id="WP_053006229.1">
    <property type="nucleotide sequence ID" value="NZ_LDZY01000001.1"/>
</dbReference>
<gene>
    <name evidence="2" type="ORF">DEAC_c00470</name>
</gene>
<sequence>MPLGKMNIFGNQQVQMMPQGTQGYQMPNGSGQFDRTPLLGRGLQRFAPKFGLPGGLLMPPGFSQPTNNFGGGQAGTMPGGMMGGNANWGPGPQAGGQGYAAPGYPPQGFQQNQALQQPMMPQSQGYQPQGYQPQGYQPQGYPPQGYPTQGYPNPMINQGYGGQIPVQPAWESPKKGGIKGFISNLLSKKK</sequence>